<proteinExistence type="predicted"/>
<dbReference type="InterPro" id="IPR003594">
    <property type="entry name" value="HATPase_dom"/>
</dbReference>
<dbReference type="CDD" id="cd16917">
    <property type="entry name" value="HATPase_UhpB-NarQ-NarX-like"/>
    <property type="match status" value="1"/>
</dbReference>
<keyword evidence="1" id="KW-0808">Transferase</keyword>
<dbReference type="GO" id="GO:0046983">
    <property type="term" value="F:protein dimerization activity"/>
    <property type="evidence" value="ECO:0007669"/>
    <property type="project" value="InterPro"/>
</dbReference>
<dbReference type="InterPro" id="IPR036890">
    <property type="entry name" value="HATPase_C_sf"/>
</dbReference>
<dbReference type="SMART" id="SM00387">
    <property type="entry name" value="HATPase_c"/>
    <property type="match status" value="1"/>
</dbReference>
<organism evidence="6 7">
    <name type="scientific">Granulicella aggregans</name>
    <dbReference type="NCBI Taxonomy" id="474949"/>
    <lineage>
        <taxon>Bacteria</taxon>
        <taxon>Pseudomonadati</taxon>
        <taxon>Acidobacteriota</taxon>
        <taxon>Terriglobia</taxon>
        <taxon>Terriglobales</taxon>
        <taxon>Acidobacteriaceae</taxon>
        <taxon>Granulicella</taxon>
    </lineage>
</organism>
<evidence type="ECO:0000313" key="7">
    <source>
        <dbReference type="Proteomes" id="UP000540989"/>
    </source>
</evidence>
<keyword evidence="2 6" id="KW-0418">Kinase</keyword>
<feature type="domain" description="Histidine kinase/HSP90-like ATPase" evidence="5">
    <location>
        <begin position="394"/>
        <end position="486"/>
    </location>
</feature>
<dbReference type="InterPro" id="IPR011712">
    <property type="entry name" value="Sig_transdc_His_kin_sub3_dim/P"/>
</dbReference>
<feature type="transmembrane region" description="Helical" evidence="4">
    <location>
        <begin position="257"/>
        <end position="275"/>
    </location>
</feature>
<dbReference type="Gene3D" id="3.30.565.10">
    <property type="entry name" value="Histidine kinase-like ATPase, C-terminal domain"/>
    <property type="match status" value="1"/>
</dbReference>
<keyword evidence="4" id="KW-0812">Transmembrane</keyword>
<dbReference type="Gene3D" id="1.20.5.1930">
    <property type="match status" value="1"/>
</dbReference>
<dbReference type="PANTHER" id="PTHR24421">
    <property type="entry name" value="NITRATE/NITRITE SENSOR PROTEIN NARX-RELATED"/>
    <property type="match status" value="1"/>
</dbReference>
<evidence type="ECO:0000256" key="4">
    <source>
        <dbReference type="SAM" id="Phobius"/>
    </source>
</evidence>
<evidence type="ECO:0000256" key="3">
    <source>
        <dbReference type="ARBA" id="ARBA00023012"/>
    </source>
</evidence>
<reference evidence="6 7" key="1">
    <citation type="submission" date="2020-08" db="EMBL/GenBank/DDBJ databases">
        <title>Genomic Encyclopedia of Type Strains, Phase IV (KMG-V): Genome sequencing to study the core and pangenomes of soil and plant-associated prokaryotes.</title>
        <authorList>
            <person name="Whitman W."/>
        </authorList>
    </citation>
    <scope>NUCLEOTIDE SEQUENCE [LARGE SCALE GENOMIC DNA]</scope>
    <source>
        <strain evidence="6 7">M8UP14</strain>
    </source>
</reference>
<accession>A0A7W7ZGT1</accession>
<evidence type="ECO:0000259" key="5">
    <source>
        <dbReference type="SMART" id="SM00387"/>
    </source>
</evidence>
<dbReference type="EMBL" id="JACHIP010000005">
    <property type="protein sequence ID" value="MBB5059339.1"/>
    <property type="molecule type" value="Genomic_DNA"/>
</dbReference>
<keyword evidence="4" id="KW-1133">Transmembrane helix</keyword>
<dbReference type="SUPFAM" id="SSF55874">
    <property type="entry name" value="ATPase domain of HSP90 chaperone/DNA topoisomerase II/histidine kinase"/>
    <property type="match status" value="1"/>
</dbReference>
<dbReference type="Proteomes" id="UP000540989">
    <property type="component" value="Unassembled WGS sequence"/>
</dbReference>
<dbReference type="InterPro" id="IPR050482">
    <property type="entry name" value="Sensor_HK_TwoCompSys"/>
</dbReference>
<dbReference type="Pfam" id="PF02518">
    <property type="entry name" value="HATPase_c"/>
    <property type="match status" value="1"/>
</dbReference>
<dbReference type="Pfam" id="PF07730">
    <property type="entry name" value="HisKA_3"/>
    <property type="match status" value="1"/>
</dbReference>
<name>A0A7W7ZGT1_9BACT</name>
<protein>
    <submittedName>
        <fullName evidence="6">Signal transduction histidine kinase</fullName>
    </submittedName>
</protein>
<keyword evidence="3" id="KW-0902">Two-component regulatory system</keyword>
<gene>
    <name evidence="6" type="ORF">HDF16_004062</name>
</gene>
<dbReference type="GO" id="GO:0016020">
    <property type="term" value="C:membrane"/>
    <property type="evidence" value="ECO:0007669"/>
    <property type="project" value="InterPro"/>
</dbReference>
<comment type="caution">
    <text evidence="6">The sequence shown here is derived from an EMBL/GenBank/DDBJ whole genome shotgun (WGS) entry which is preliminary data.</text>
</comment>
<keyword evidence="7" id="KW-1185">Reference proteome</keyword>
<evidence type="ECO:0000256" key="1">
    <source>
        <dbReference type="ARBA" id="ARBA00022679"/>
    </source>
</evidence>
<keyword evidence="4" id="KW-0472">Membrane</keyword>
<sequence>MWRNVTIHPASRADLAEMLAAARHEVKLGAKRLKSAQSPWDLYASFPATGPQPLFTGPKAQLINTLRLPPSTAALTATIRGTVVLASPALFVQDATGGISVQQLKAQDLKVGDEVQVSGTVHAKAFSPTLERATVQVLWENTPMPPVSLTASQVATGEFDATFIEVEGRLTGKKRGPDDSLVFDLDSGPQSFQAVMNRGRGDTLFSTLKPGSILRLRGVAVSDGAYTQNLVPFALLLRSSDDALVLAGPPWWNARHAFVAAVALLLMAMVANFFYHRAESWRLRAVLDERERMAYEMHDTLSQSFAGIGFQLKAIREGMPENYPQLQQQLDLASDLVRHSHEETRRSIAVLRPEQLGPDGLLRSLRECADRLVEGGSVEIQATSSGEPVKLPLRVADAIYHIGLEALANAVRHGHPTRLDIRLAFEKDLVQLRVLDDGGGFLGREDSPGLGIRSMRKRASNIGATLEISSLLGEGTEVWISSDLNIREASGFGPGFSPKNMWRRIRHVAGTRRPDPNSYR</sequence>
<dbReference type="AlphaFoldDB" id="A0A7W7ZGT1"/>
<dbReference type="GO" id="GO:0000155">
    <property type="term" value="F:phosphorelay sensor kinase activity"/>
    <property type="evidence" value="ECO:0007669"/>
    <property type="project" value="InterPro"/>
</dbReference>
<evidence type="ECO:0000256" key="2">
    <source>
        <dbReference type="ARBA" id="ARBA00022777"/>
    </source>
</evidence>
<evidence type="ECO:0000313" key="6">
    <source>
        <dbReference type="EMBL" id="MBB5059339.1"/>
    </source>
</evidence>
<dbReference type="PANTHER" id="PTHR24421:SF62">
    <property type="entry name" value="SENSORY TRANSDUCTION HISTIDINE KINASE"/>
    <property type="match status" value="1"/>
</dbReference>